<dbReference type="EMBL" id="BAAAZP010000274">
    <property type="protein sequence ID" value="GAA3721732.1"/>
    <property type="molecule type" value="Genomic_DNA"/>
</dbReference>
<feature type="coiled-coil region" evidence="1">
    <location>
        <begin position="521"/>
        <end position="548"/>
    </location>
</feature>
<evidence type="ECO:0000256" key="2">
    <source>
        <dbReference type="SAM" id="MobiDB-lite"/>
    </source>
</evidence>
<dbReference type="Pfam" id="PF06074">
    <property type="entry name" value="Portal_Mu"/>
    <property type="match status" value="1"/>
</dbReference>
<accession>A0ABP7EQB9</accession>
<dbReference type="Proteomes" id="UP001500902">
    <property type="component" value="Unassembled WGS sequence"/>
</dbReference>
<reference evidence="4" key="1">
    <citation type="journal article" date="2019" name="Int. J. Syst. Evol. Microbiol.">
        <title>The Global Catalogue of Microorganisms (GCM) 10K type strain sequencing project: providing services to taxonomists for standard genome sequencing and annotation.</title>
        <authorList>
            <consortium name="The Broad Institute Genomics Platform"/>
            <consortium name="The Broad Institute Genome Sequencing Center for Infectious Disease"/>
            <person name="Wu L."/>
            <person name="Ma J."/>
        </authorList>
    </citation>
    <scope>NUCLEOTIDE SEQUENCE [LARGE SCALE GENOMIC DNA]</scope>
    <source>
        <strain evidence="4">JCM 16904</strain>
    </source>
</reference>
<gene>
    <name evidence="3" type="ORF">GCM10022224_103970</name>
</gene>
<protein>
    <recommendedName>
        <fullName evidence="5">Portal protein</fullName>
    </recommendedName>
</protein>
<proteinExistence type="predicted"/>
<evidence type="ECO:0000313" key="4">
    <source>
        <dbReference type="Proteomes" id="UP001500902"/>
    </source>
</evidence>
<keyword evidence="4" id="KW-1185">Reference proteome</keyword>
<sequence>MVGSVPTSDIGGLDSILGGWVDDWLEILPDLQWPTSVRTYAKMRHDPQLAGVLAAYTLPIRRATWQLDPAGCRDEVVQLVADDLGLPIKGVDAKPTGARRRGVSWAEHIRLALLSLVFGHMVFERRYEIRRGQARLVALGERMPHTIADIELAPDGTIRSASQDIAGGGRPIPAHRLAWYVHAREGANWAGRSVMRASYGPWLLKHELWRINATSIRRFGMGIPAVEAPPGATAGQIAEAQKLASAMRAGDQAGIGLPPNFRLSLTGMSGSAPDALAFITYLDQQMSRSALAGLQDLGNTPNGSRALGQSFLDLFLLSLQGIADEIADVATSGHPSMPGVVTQLVDFNFGEDEPAPKVIAADVGTRHEVTAEALQLLLSVGAITADDELEAYIRQAMRLPERAENAPPARRSQTDPDADPDAEPDPEPDEPDGGQQGHRRPPSRPRARTPRQRRPRAATQERRQLTLDEAQSGVDPDAIQTLWQEALDALIAAWESISQAWRDTLAELVKTAVDAGDLPGLAQMQLDAADAEQLLTDAMTDLAAASAEQMAAEAAAQQVQVEPPPVDEGHLGAIAAALAVLLAVWLAGAAAREALRLAIPGADGGQVADAVTEHLESLSDAFLREQLGGALSTAQMSGRLAVLEAAPAARYQGLEVLDTNTCSPCRDIDGHVFGGLAEAKAAYAPGGYIDCQGRLRCRGTVIAIWTQEE</sequence>
<comment type="caution">
    <text evidence="3">The sequence shown here is derived from an EMBL/GenBank/DDBJ whole genome shotgun (WGS) entry which is preliminary data.</text>
</comment>
<dbReference type="InterPro" id="IPR009279">
    <property type="entry name" value="Portal_Mu"/>
</dbReference>
<feature type="compositionally biased region" description="Basic residues" evidence="2">
    <location>
        <begin position="437"/>
        <end position="456"/>
    </location>
</feature>
<feature type="compositionally biased region" description="Acidic residues" evidence="2">
    <location>
        <begin position="416"/>
        <end position="432"/>
    </location>
</feature>
<evidence type="ECO:0000313" key="3">
    <source>
        <dbReference type="EMBL" id="GAA3721732.1"/>
    </source>
</evidence>
<keyword evidence="1" id="KW-0175">Coiled coil</keyword>
<evidence type="ECO:0000256" key="1">
    <source>
        <dbReference type="SAM" id="Coils"/>
    </source>
</evidence>
<organism evidence="3 4">
    <name type="scientific">Nonomuraea antimicrobica</name>
    <dbReference type="NCBI Taxonomy" id="561173"/>
    <lineage>
        <taxon>Bacteria</taxon>
        <taxon>Bacillati</taxon>
        <taxon>Actinomycetota</taxon>
        <taxon>Actinomycetes</taxon>
        <taxon>Streptosporangiales</taxon>
        <taxon>Streptosporangiaceae</taxon>
        <taxon>Nonomuraea</taxon>
    </lineage>
</organism>
<feature type="region of interest" description="Disordered" evidence="2">
    <location>
        <begin position="399"/>
        <end position="472"/>
    </location>
</feature>
<evidence type="ECO:0008006" key="5">
    <source>
        <dbReference type="Google" id="ProtNLM"/>
    </source>
</evidence>
<name>A0ABP7EQB9_9ACTN</name>
<dbReference type="RefSeq" id="WP_344897745.1">
    <property type="nucleotide sequence ID" value="NZ_BAAAZP010000274.1"/>
</dbReference>